<dbReference type="SUPFAM" id="SSF52335">
    <property type="entry name" value="Methylglyoxal synthase-like"/>
    <property type="match status" value="1"/>
</dbReference>
<dbReference type="Gene3D" id="3.40.50.1370">
    <property type="entry name" value="Aspartate/ornithine carbamoyltransferase"/>
    <property type="match status" value="2"/>
</dbReference>
<feature type="domain" description="MGS-like" evidence="12">
    <location>
        <begin position="96"/>
        <end position="260"/>
    </location>
</feature>
<evidence type="ECO:0000256" key="8">
    <source>
        <dbReference type="ARBA" id="ARBA00022801"/>
    </source>
</evidence>
<dbReference type="InterPro" id="IPR002195">
    <property type="entry name" value="Dihydroorotase_CS"/>
</dbReference>
<evidence type="ECO:0000256" key="2">
    <source>
        <dbReference type="ARBA" id="ARBA00004852"/>
    </source>
</evidence>
<dbReference type="SUPFAM" id="SSF56059">
    <property type="entry name" value="Glutathione synthetase ATP-binding domain-like"/>
    <property type="match status" value="1"/>
</dbReference>
<dbReference type="InterPro" id="IPR024403">
    <property type="entry name" value="DHOase_cat"/>
</dbReference>
<dbReference type="InterPro" id="IPR005479">
    <property type="entry name" value="CPAse_ATP-bd"/>
</dbReference>
<comment type="catalytic activity">
    <reaction evidence="11">
        <text>carbamoyl phosphate + L-aspartate = N-carbamoyl-L-aspartate + phosphate + H(+)</text>
        <dbReference type="Rhea" id="RHEA:20013"/>
        <dbReference type="ChEBI" id="CHEBI:15378"/>
        <dbReference type="ChEBI" id="CHEBI:29991"/>
        <dbReference type="ChEBI" id="CHEBI:32814"/>
        <dbReference type="ChEBI" id="CHEBI:43474"/>
        <dbReference type="ChEBI" id="CHEBI:58228"/>
        <dbReference type="EC" id="2.1.3.2"/>
    </reaction>
</comment>
<dbReference type="SMART" id="SM00851">
    <property type="entry name" value="MGS"/>
    <property type="match status" value="1"/>
</dbReference>
<dbReference type="PROSITE" id="PS00482">
    <property type="entry name" value="DIHYDROOROTASE_1"/>
    <property type="match status" value="1"/>
</dbReference>
<dbReference type="GO" id="GO:0006541">
    <property type="term" value="P:glutamine metabolic process"/>
    <property type="evidence" value="ECO:0007669"/>
    <property type="project" value="TreeGrafter"/>
</dbReference>
<keyword evidence="6" id="KW-0479">Metal-binding</keyword>
<dbReference type="SUPFAM" id="SSF51556">
    <property type="entry name" value="Metallo-dependent hydrolases"/>
    <property type="match status" value="1"/>
</dbReference>
<dbReference type="GO" id="GO:0019240">
    <property type="term" value="P:citrulline biosynthetic process"/>
    <property type="evidence" value="ECO:0007669"/>
    <property type="project" value="TreeGrafter"/>
</dbReference>
<dbReference type="CDD" id="cd01423">
    <property type="entry name" value="MGS_CPS_I_III"/>
    <property type="match status" value="1"/>
</dbReference>
<dbReference type="GO" id="GO:0005829">
    <property type="term" value="C:cytosol"/>
    <property type="evidence" value="ECO:0007669"/>
    <property type="project" value="TreeGrafter"/>
</dbReference>
<dbReference type="WBParaSite" id="jg3136">
    <property type="protein sequence ID" value="jg3136"/>
    <property type="gene ID" value="jg3136"/>
</dbReference>
<evidence type="ECO:0000256" key="3">
    <source>
        <dbReference type="ARBA" id="ARBA00013008"/>
    </source>
</evidence>
<dbReference type="InterPro" id="IPR036901">
    <property type="entry name" value="Asp/Orn_carbamoylTrfase_sf"/>
</dbReference>
<dbReference type="GO" id="GO:0006207">
    <property type="term" value="P:'de novo' pyrimidine nucleobase biosynthetic process"/>
    <property type="evidence" value="ECO:0007669"/>
    <property type="project" value="InterPro"/>
</dbReference>
<dbReference type="FunFam" id="3.40.50.1380:FF:000005">
    <property type="entry name" value="CAD protein-like isoform X1"/>
    <property type="match status" value="1"/>
</dbReference>
<dbReference type="InterPro" id="IPR032466">
    <property type="entry name" value="Metal_Hydrolase"/>
</dbReference>
<dbReference type="Pfam" id="PF00185">
    <property type="entry name" value="OTCace"/>
    <property type="match status" value="1"/>
</dbReference>
<dbReference type="Pfam" id="PF02729">
    <property type="entry name" value="OTCace_N"/>
    <property type="match status" value="1"/>
</dbReference>
<dbReference type="SUPFAM" id="SSF53671">
    <property type="entry name" value="Aspartate/ornithine carbamoyltransferase"/>
    <property type="match status" value="1"/>
</dbReference>
<evidence type="ECO:0000313" key="13">
    <source>
        <dbReference type="Proteomes" id="UP000887574"/>
    </source>
</evidence>
<evidence type="ECO:0000256" key="4">
    <source>
        <dbReference type="ARBA" id="ARBA00022598"/>
    </source>
</evidence>
<dbReference type="GO" id="GO:0004070">
    <property type="term" value="F:aspartate carbamoyltransferase activity"/>
    <property type="evidence" value="ECO:0007669"/>
    <property type="project" value="UniProtKB-EC"/>
</dbReference>
<evidence type="ECO:0000256" key="9">
    <source>
        <dbReference type="ARBA" id="ARBA00022840"/>
    </source>
</evidence>
<sequence>MQLIAKDNCLYVIECNLRVSRSFPFVSKTLDFDFVALATKAIMYSGEGPLVYDRPHPPTKVGVKVPQFSFSRLAGADVVMGVEMVSTGEVACFGRNRFEAYLKGLLSTGVYAKNEMLDSVKTLVKLGYDLFASKGTADFYNRNNIEMIALEWPFEEGINEGSKNCSTEKMAAVSKTISDFMSNKSIDLMINLPIRGSGSYRVSAYRTYGYKTRRMAIDNGVPLITDIKCAKLFIKALNETHRMPPSVNSQFDCISSECIIRLPGLIDIHVHVREPGGEHKEDWETCTRAALAGGVTLILAMPNTNPPLIDEQTYELVDKIASKNALCDYGLYMGATPENMKTSKALAEKCAGLKMYLNETFSALKLPSIMDWIEHMKAFPADRPIVCHAEQNEKQTLAAVLMAGQIAQRKLHICHVSSAEEIHLIRMAKEKGFEVTCEVCPHHLFLTTEMVSEGWREVRRDSRKRKLIAKLSGITLNTSTVLPLIMLPHQRREIQCHSPPGFPGVQYMLPLLLTAVFQKRLTMEQLLDRLYHNPRKIFKLPEQLKTYVEVDMNEEWTIPTDGGESKCNWTPFDGFKVRGKVRTVVIRGEEAFVDGQFTVQPGFGENIRLNDTLDLTAEEFDLSSEVKEVLKPQDDDVKQTSLGNTHSQSQSPVRILPLTDNHFYGKNVVSVTQFKDKLVVNQLLDVANRFHNDVEVGRAFDGILKRFLLGLAFYEPSTRTMLSFESAMKRLDGKTVKLDVPHSSVQKGESLEDTIQMMSLYCDVIVLRSPEVGACQRAILSSKKPIINAGDGTGEHPTQAFLDLYTIRQELSTVNGKTIALVGDLKNGRTVHSLAKILCLYHDITLHYVSPNEELGIPDEVTNYVSENSNFDQKKFTNLLEGIRDVDVIYMTRIQRERFADKEEYENVKGQFVLTPKLLNQASQHPYDEILDSHRVDERPNRLRPIIMHPLPRLDEISTELDKDPRAVYMRQAQYGVYVRMALLSLVWEQKHIRLFAFPHLPQFT</sequence>
<evidence type="ECO:0000259" key="12">
    <source>
        <dbReference type="PROSITE" id="PS51855"/>
    </source>
</evidence>
<dbReference type="GO" id="GO:0004151">
    <property type="term" value="F:dihydroorotase activity"/>
    <property type="evidence" value="ECO:0007669"/>
    <property type="project" value="TreeGrafter"/>
</dbReference>
<protein>
    <recommendedName>
        <fullName evidence="3">aspartate carbamoyltransferase</fullName>
        <ecNumber evidence="3">2.1.3.2</ecNumber>
    </recommendedName>
</protein>
<dbReference type="PROSITE" id="PS00097">
    <property type="entry name" value="CARBAMOYLTRANSFERASE"/>
    <property type="match status" value="1"/>
</dbReference>
<evidence type="ECO:0000256" key="10">
    <source>
        <dbReference type="ARBA" id="ARBA00022975"/>
    </source>
</evidence>
<dbReference type="InterPro" id="IPR011059">
    <property type="entry name" value="Metal-dep_hydrolase_composite"/>
</dbReference>
<dbReference type="PANTHER" id="PTHR11405">
    <property type="entry name" value="CARBAMOYLTRANSFERASE FAMILY MEMBER"/>
    <property type="match status" value="1"/>
</dbReference>
<keyword evidence="4" id="KW-0436">Ligase</keyword>
<dbReference type="Gene3D" id="3.30.470.20">
    <property type="entry name" value="ATP-grasp fold, B domain"/>
    <property type="match status" value="1"/>
</dbReference>
<proteinExistence type="predicted"/>
<dbReference type="PANTHER" id="PTHR11405:SF5">
    <property type="entry name" value="CAD PROTEIN"/>
    <property type="match status" value="1"/>
</dbReference>
<comment type="pathway">
    <text evidence="2">Pyrimidine metabolism; UMP biosynthesis via de novo pathway; (S)-dihydroorotate from bicarbonate: step 2/3.</text>
</comment>
<evidence type="ECO:0000256" key="7">
    <source>
        <dbReference type="ARBA" id="ARBA00022741"/>
    </source>
</evidence>
<name>A0A915E5S5_9BILA</name>
<keyword evidence="7" id="KW-0547">Nucleotide-binding</keyword>
<dbReference type="SUPFAM" id="SSF51338">
    <property type="entry name" value="Composite domain of metallo-dependent hydrolases"/>
    <property type="match status" value="1"/>
</dbReference>
<evidence type="ECO:0000256" key="1">
    <source>
        <dbReference type="ARBA" id="ARBA00001947"/>
    </source>
</evidence>
<keyword evidence="5" id="KW-0808">Transferase</keyword>
<dbReference type="PROSITE" id="PS00867">
    <property type="entry name" value="CPSASE_2"/>
    <property type="match status" value="1"/>
</dbReference>
<keyword evidence="13" id="KW-1185">Reference proteome</keyword>
<dbReference type="PROSITE" id="PS51855">
    <property type="entry name" value="MGS"/>
    <property type="match status" value="1"/>
</dbReference>
<dbReference type="Pfam" id="PF12890">
    <property type="entry name" value="DHOase"/>
    <property type="match status" value="1"/>
</dbReference>
<dbReference type="FunFam" id="3.40.50.1370:FF:000002">
    <property type="entry name" value="Aspartate carbamoyltransferase 2"/>
    <property type="match status" value="1"/>
</dbReference>
<evidence type="ECO:0000256" key="11">
    <source>
        <dbReference type="ARBA" id="ARBA00048859"/>
    </source>
</evidence>
<dbReference type="EC" id="2.1.3.2" evidence="3"/>
<evidence type="ECO:0000256" key="6">
    <source>
        <dbReference type="ARBA" id="ARBA00022723"/>
    </source>
</evidence>
<dbReference type="GO" id="GO:0016597">
    <property type="term" value="F:amino acid binding"/>
    <property type="evidence" value="ECO:0007669"/>
    <property type="project" value="InterPro"/>
</dbReference>
<dbReference type="Gene3D" id="3.20.20.140">
    <property type="entry name" value="Metal-dependent hydrolases"/>
    <property type="match status" value="1"/>
</dbReference>
<dbReference type="InterPro" id="IPR002082">
    <property type="entry name" value="Asp_carbamoyltransf"/>
</dbReference>
<dbReference type="FunFam" id="3.20.20.140:FF:000036">
    <property type="entry name" value="Carbamoyl-phosphate synthase large chain"/>
    <property type="match status" value="1"/>
</dbReference>
<dbReference type="NCBIfam" id="NF002032">
    <property type="entry name" value="PRK00856.1"/>
    <property type="match status" value="1"/>
</dbReference>
<dbReference type="Proteomes" id="UP000887574">
    <property type="component" value="Unplaced"/>
</dbReference>
<evidence type="ECO:0000313" key="14">
    <source>
        <dbReference type="WBParaSite" id="jg3136"/>
    </source>
</evidence>
<keyword evidence="8" id="KW-0378">Hydrolase</keyword>
<dbReference type="NCBIfam" id="TIGR00670">
    <property type="entry name" value="asp_carb_tr"/>
    <property type="match status" value="1"/>
</dbReference>
<evidence type="ECO:0000256" key="5">
    <source>
        <dbReference type="ARBA" id="ARBA00022679"/>
    </source>
</evidence>
<reference evidence="14" key="1">
    <citation type="submission" date="2022-11" db="UniProtKB">
        <authorList>
            <consortium name="WormBaseParasite"/>
        </authorList>
    </citation>
    <scope>IDENTIFICATION</scope>
</reference>
<organism evidence="13 14">
    <name type="scientific">Ditylenchus dipsaci</name>
    <dbReference type="NCBI Taxonomy" id="166011"/>
    <lineage>
        <taxon>Eukaryota</taxon>
        <taxon>Metazoa</taxon>
        <taxon>Ecdysozoa</taxon>
        <taxon>Nematoda</taxon>
        <taxon>Chromadorea</taxon>
        <taxon>Rhabditida</taxon>
        <taxon>Tylenchina</taxon>
        <taxon>Tylenchomorpha</taxon>
        <taxon>Sphaerularioidea</taxon>
        <taxon>Anguinidae</taxon>
        <taxon>Anguininae</taxon>
        <taxon>Ditylenchus</taxon>
    </lineage>
</organism>
<dbReference type="InterPro" id="IPR006131">
    <property type="entry name" value="Asp_carbamoyltransf_Asp/Orn-bd"/>
</dbReference>
<dbReference type="PRINTS" id="PR00101">
    <property type="entry name" value="ATCASE"/>
</dbReference>
<accession>A0A915E5S5</accession>
<dbReference type="PRINTS" id="PR00100">
    <property type="entry name" value="AOTCASE"/>
</dbReference>
<dbReference type="Pfam" id="PF02142">
    <property type="entry name" value="MGS"/>
    <property type="match status" value="1"/>
</dbReference>
<dbReference type="GO" id="GO:0005524">
    <property type="term" value="F:ATP binding"/>
    <property type="evidence" value="ECO:0007669"/>
    <property type="project" value="UniProtKB-KW"/>
</dbReference>
<dbReference type="InterPro" id="IPR006132">
    <property type="entry name" value="Asp/Orn_carbamoyltranf_P-bd"/>
</dbReference>
<dbReference type="InterPro" id="IPR036914">
    <property type="entry name" value="MGS-like_dom_sf"/>
</dbReference>
<dbReference type="GO" id="GO:0004088">
    <property type="term" value="F:carbamoyl-phosphate synthase (glutamine-hydrolyzing) activity"/>
    <property type="evidence" value="ECO:0007669"/>
    <property type="project" value="TreeGrafter"/>
</dbReference>
<comment type="cofactor">
    <cofactor evidence="1">
        <name>Zn(2+)</name>
        <dbReference type="ChEBI" id="CHEBI:29105"/>
    </cofactor>
</comment>
<dbReference type="Gene3D" id="3.40.50.1380">
    <property type="entry name" value="Methylglyoxal synthase-like domain"/>
    <property type="match status" value="1"/>
</dbReference>
<dbReference type="InterPro" id="IPR011607">
    <property type="entry name" value="MGS-like_dom"/>
</dbReference>
<keyword evidence="10" id="KW-0665">Pyrimidine biosynthesis</keyword>
<dbReference type="InterPro" id="IPR006130">
    <property type="entry name" value="Asp/Orn_carbamoylTrfase"/>
</dbReference>
<keyword evidence="9" id="KW-0067">ATP-binding</keyword>
<dbReference type="GO" id="GO:0006228">
    <property type="term" value="P:UTP biosynthetic process"/>
    <property type="evidence" value="ECO:0007669"/>
    <property type="project" value="TreeGrafter"/>
</dbReference>
<dbReference type="AlphaFoldDB" id="A0A915E5S5"/>
<dbReference type="GO" id="GO:0046872">
    <property type="term" value="F:metal ion binding"/>
    <property type="evidence" value="ECO:0007669"/>
    <property type="project" value="UniProtKB-KW"/>
</dbReference>